<evidence type="ECO:0000313" key="1">
    <source>
        <dbReference type="EMBL" id="SEK37858.1"/>
    </source>
</evidence>
<gene>
    <name evidence="1" type="ORF">SAMN05661044_00094</name>
</gene>
<reference evidence="2" key="1">
    <citation type="submission" date="2016-10" db="EMBL/GenBank/DDBJ databases">
        <authorList>
            <person name="Varghese N."/>
            <person name="Submissions S."/>
        </authorList>
    </citation>
    <scope>NUCLEOTIDE SEQUENCE [LARGE SCALE GENOMIC DNA]</scope>
    <source>
        <strain evidence="2">DSM 18733</strain>
    </source>
</reference>
<dbReference type="Proteomes" id="UP000199421">
    <property type="component" value="Unassembled WGS sequence"/>
</dbReference>
<dbReference type="EMBL" id="FOAF01000001">
    <property type="protein sequence ID" value="SEK37858.1"/>
    <property type="molecule type" value="Genomic_DNA"/>
</dbReference>
<name>A0A1H7GIA7_OLID1</name>
<dbReference type="AlphaFoldDB" id="A0A1H7GIA7"/>
<evidence type="ECO:0000313" key="2">
    <source>
        <dbReference type="Proteomes" id="UP000199421"/>
    </source>
</evidence>
<accession>A0A1H7GIA7</accession>
<dbReference type="RefSeq" id="WP_162276493.1">
    <property type="nucleotide sequence ID" value="NZ_FOAF01000001.1"/>
</dbReference>
<organism evidence="1 2">
    <name type="scientific">Olivibacter domesticus</name>
    <name type="common">Pseudosphingobacterium domesticum</name>
    <dbReference type="NCBI Taxonomy" id="407022"/>
    <lineage>
        <taxon>Bacteria</taxon>
        <taxon>Pseudomonadati</taxon>
        <taxon>Bacteroidota</taxon>
        <taxon>Sphingobacteriia</taxon>
        <taxon>Sphingobacteriales</taxon>
        <taxon>Sphingobacteriaceae</taxon>
        <taxon>Olivibacter</taxon>
    </lineage>
</organism>
<dbReference type="STRING" id="407022.SAMN05661044_00094"/>
<proteinExistence type="predicted"/>
<keyword evidence="2" id="KW-1185">Reference proteome</keyword>
<protein>
    <submittedName>
        <fullName evidence="1">Uncharacterized protein</fullName>
    </submittedName>
</protein>
<sequence>MEIFDRQLLESYLRIETERICSIDARPALGTHLANGKDETASSMTFTTSNFI</sequence>